<evidence type="ECO:0000313" key="3">
    <source>
        <dbReference type="EMBL" id="QEG35061.1"/>
    </source>
</evidence>
<dbReference type="AlphaFoldDB" id="A0A5B9QLP1"/>
<gene>
    <name evidence="3" type="ORF">Pr1d_23520</name>
</gene>
<keyword evidence="4" id="KW-1185">Reference proteome</keyword>
<dbReference type="InterPro" id="IPR045964">
    <property type="entry name" value="DUF6384"/>
</dbReference>
<dbReference type="EMBL" id="CP042913">
    <property type="protein sequence ID" value="QEG35061.1"/>
    <property type="molecule type" value="Genomic_DNA"/>
</dbReference>
<dbReference type="KEGG" id="bgok:Pr1d_23520"/>
<evidence type="ECO:0000256" key="2">
    <source>
        <dbReference type="SAM" id="Phobius"/>
    </source>
</evidence>
<feature type="transmembrane region" description="Helical" evidence="2">
    <location>
        <begin position="122"/>
        <end position="145"/>
    </location>
</feature>
<keyword evidence="2" id="KW-0812">Transmembrane</keyword>
<dbReference type="Proteomes" id="UP000323917">
    <property type="component" value="Chromosome"/>
</dbReference>
<sequence>MPQIQIAQPPAQQQDPPVEKTEEIGTTEPKQLSLEELLRIMDVATTLRKEHDVVEEQLNLDQIKVRLRERLLEAAKVTGERVTAEQIDTAIENYYDKLHTFEEPKWSFSVLMAQIYVRRATIIKWAIGIGAIVALLWTLLIAVMLPVERPLLAAETKTGRCARPAFGTRSLAACQAVATLQGQRAT</sequence>
<proteinExistence type="predicted"/>
<keyword evidence="2" id="KW-0472">Membrane</keyword>
<feature type="region of interest" description="Disordered" evidence="1">
    <location>
        <begin position="1"/>
        <end position="26"/>
    </location>
</feature>
<protein>
    <submittedName>
        <fullName evidence="3">Uncharacterized protein</fullName>
    </submittedName>
</protein>
<feature type="compositionally biased region" description="Low complexity" evidence="1">
    <location>
        <begin position="1"/>
        <end position="16"/>
    </location>
</feature>
<evidence type="ECO:0000256" key="1">
    <source>
        <dbReference type="SAM" id="MobiDB-lite"/>
    </source>
</evidence>
<evidence type="ECO:0000313" key="4">
    <source>
        <dbReference type="Proteomes" id="UP000323917"/>
    </source>
</evidence>
<accession>A0A5B9QLP1</accession>
<dbReference type="Pfam" id="PF19911">
    <property type="entry name" value="DUF6384"/>
    <property type="match status" value="1"/>
</dbReference>
<name>A0A5B9QLP1_9BACT</name>
<keyword evidence="2" id="KW-1133">Transmembrane helix</keyword>
<dbReference type="RefSeq" id="WP_148073619.1">
    <property type="nucleotide sequence ID" value="NZ_CP042913.1"/>
</dbReference>
<organism evidence="3 4">
    <name type="scientific">Bythopirellula goksoeyrii</name>
    <dbReference type="NCBI Taxonomy" id="1400387"/>
    <lineage>
        <taxon>Bacteria</taxon>
        <taxon>Pseudomonadati</taxon>
        <taxon>Planctomycetota</taxon>
        <taxon>Planctomycetia</taxon>
        <taxon>Pirellulales</taxon>
        <taxon>Lacipirellulaceae</taxon>
        <taxon>Bythopirellula</taxon>
    </lineage>
</organism>
<dbReference type="OrthoDB" id="288939at2"/>
<reference evidence="3 4" key="1">
    <citation type="submission" date="2019-08" db="EMBL/GenBank/DDBJ databases">
        <title>Deep-cultivation of Planctomycetes and their phenomic and genomic characterization uncovers novel biology.</title>
        <authorList>
            <person name="Wiegand S."/>
            <person name="Jogler M."/>
            <person name="Boedeker C."/>
            <person name="Pinto D."/>
            <person name="Vollmers J."/>
            <person name="Rivas-Marin E."/>
            <person name="Kohn T."/>
            <person name="Peeters S.H."/>
            <person name="Heuer A."/>
            <person name="Rast P."/>
            <person name="Oberbeckmann S."/>
            <person name="Bunk B."/>
            <person name="Jeske O."/>
            <person name="Meyerdierks A."/>
            <person name="Storesund J.E."/>
            <person name="Kallscheuer N."/>
            <person name="Luecker S."/>
            <person name="Lage O.M."/>
            <person name="Pohl T."/>
            <person name="Merkel B.J."/>
            <person name="Hornburger P."/>
            <person name="Mueller R.-W."/>
            <person name="Bruemmer F."/>
            <person name="Labrenz M."/>
            <person name="Spormann A.M."/>
            <person name="Op den Camp H."/>
            <person name="Overmann J."/>
            <person name="Amann R."/>
            <person name="Jetten M.S.M."/>
            <person name="Mascher T."/>
            <person name="Medema M.H."/>
            <person name="Devos D.P."/>
            <person name="Kaster A.-K."/>
            <person name="Ovreas L."/>
            <person name="Rohde M."/>
            <person name="Galperin M.Y."/>
            <person name="Jogler C."/>
        </authorList>
    </citation>
    <scope>NUCLEOTIDE SEQUENCE [LARGE SCALE GENOMIC DNA]</scope>
    <source>
        <strain evidence="3 4">Pr1d</strain>
    </source>
</reference>